<dbReference type="Gene3D" id="3.40.50.2300">
    <property type="match status" value="1"/>
</dbReference>
<dbReference type="Pfam" id="PF00072">
    <property type="entry name" value="Response_reg"/>
    <property type="match status" value="1"/>
</dbReference>
<evidence type="ECO:0000313" key="6">
    <source>
        <dbReference type="Proteomes" id="UP000558089"/>
    </source>
</evidence>
<dbReference type="GO" id="GO:0000156">
    <property type="term" value="F:phosphorelay response regulator activity"/>
    <property type="evidence" value="ECO:0007669"/>
    <property type="project" value="TreeGrafter"/>
</dbReference>
<dbReference type="SMART" id="SM00850">
    <property type="entry name" value="LytTR"/>
    <property type="match status" value="1"/>
</dbReference>
<accession>A0A850NL82</accession>
<keyword evidence="2" id="KW-0597">Phosphoprotein</keyword>
<gene>
    <name evidence="5" type="ORF">GUA46_11960</name>
</gene>
<feature type="modified residue" description="4-aspartylphosphate" evidence="2">
    <location>
        <position position="54"/>
    </location>
</feature>
<comment type="caution">
    <text evidence="5">The sequence shown here is derived from an EMBL/GenBank/DDBJ whole genome shotgun (WGS) entry which is preliminary data.</text>
</comment>
<evidence type="ECO:0000256" key="1">
    <source>
        <dbReference type="ARBA" id="ARBA00023125"/>
    </source>
</evidence>
<dbReference type="GO" id="GO:0000976">
    <property type="term" value="F:transcription cis-regulatory region binding"/>
    <property type="evidence" value="ECO:0007669"/>
    <property type="project" value="TreeGrafter"/>
</dbReference>
<dbReference type="EMBL" id="WYET01000004">
    <property type="protein sequence ID" value="NVN19058.1"/>
    <property type="molecule type" value="Genomic_DNA"/>
</dbReference>
<evidence type="ECO:0000259" key="3">
    <source>
        <dbReference type="PROSITE" id="PS50110"/>
    </source>
</evidence>
<dbReference type="Proteomes" id="UP000558089">
    <property type="component" value="Unassembled WGS sequence"/>
</dbReference>
<organism evidence="5 6">
    <name type="scientific">Flagellimonas chongwuensis</name>
    <dbReference type="NCBI Taxonomy" id="2697365"/>
    <lineage>
        <taxon>Bacteria</taxon>
        <taxon>Pseudomonadati</taxon>
        <taxon>Bacteroidota</taxon>
        <taxon>Flavobacteriia</taxon>
        <taxon>Flavobacteriales</taxon>
        <taxon>Flavobacteriaceae</taxon>
        <taxon>Flagellimonas</taxon>
    </lineage>
</organism>
<dbReference type="GO" id="GO:0006355">
    <property type="term" value="P:regulation of DNA-templated transcription"/>
    <property type="evidence" value="ECO:0007669"/>
    <property type="project" value="TreeGrafter"/>
</dbReference>
<keyword evidence="6" id="KW-1185">Reference proteome</keyword>
<dbReference type="Pfam" id="PF04397">
    <property type="entry name" value="LytTR"/>
    <property type="match status" value="1"/>
</dbReference>
<feature type="domain" description="HTH LytTR-type" evidence="4">
    <location>
        <begin position="141"/>
        <end position="234"/>
    </location>
</feature>
<dbReference type="GO" id="GO:0032993">
    <property type="term" value="C:protein-DNA complex"/>
    <property type="evidence" value="ECO:0007669"/>
    <property type="project" value="TreeGrafter"/>
</dbReference>
<evidence type="ECO:0000313" key="5">
    <source>
        <dbReference type="EMBL" id="NVN19058.1"/>
    </source>
</evidence>
<dbReference type="PANTHER" id="PTHR48111:SF17">
    <property type="entry name" value="TRANSCRIPTIONAL REGULATORY PROTEIN YPDB"/>
    <property type="match status" value="1"/>
</dbReference>
<dbReference type="PROSITE" id="PS50110">
    <property type="entry name" value="RESPONSE_REGULATORY"/>
    <property type="match status" value="1"/>
</dbReference>
<dbReference type="InterPro" id="IPR001789">
    <property type="entry name" value="Sig_transdc_resp-reg_receiver"/>
</dbReference>
<dbReference type="SUPFAM" id="SSF52172">
    <property type="entry name" value="CheY-like"/>
    <property type="match status" value="1"/>
</dbReference>
<protein>
    <submittedName>
        <fullName evidence="5">Response regulator</fullName>
    </submittedName>
</protein>
<dbReference type="SMART" id="SM00448">
    <property type="entry name" value="REC"/>
    <property type="match status" value="1"/>
</dbReference>
<name>A0A850NL82_9FLAO</name>
<dbReference type="PANTHER" id="PTHR48111">
    <property type="entry name" value="REGULATOR OF RPOS"/>
    <property type="match status" value="1"/>
</dbReference>
<dbReference type="RefSeq" id="WP_176620682.1">
    <property type="nucleotide sequence ID" value="NZ_WYET01000004.1"/>
</dbReference>
<dbReference type="PROSITE" id="PS50930">
    <property type="entry name" value="HTH_LYTTR"/>
    <property type="match status" value="1"/>
</dbReference>
<evidence type="ECO:0000259" key="4">
    <source>
        <dbReference type="PROSITE" id="PS50930"/>
    </source>
</evidence>
<keyword evidence="1" id="KW-0238">DNA-binding</keyword>
<dbReference type="InterPro" id="IPR039420">
    <property type="entry name" value="WalR-like"/>
</dbReference>
<dbReference type="Gene3D" id="2.40.50.1020">
    <property type="entry name" value="LytTr DNA-binding domain"/>
    <property type="match status" value="1"/>
</dbReference>
<sequence length="234" mass="26933">MIKCLAIDDEPLALALLQDNIGKIPFLHLVASCSNAFDAIEVLQNEKIDLLFIDIQMPGLTGLQLISSLHNRPLVIFVTAYQQYAVESYDLDIVDYLVKPVALDRFIRACHRAQELIQLKKVQENAPLTTKDHFFVQADYSQVKIKFSDIIWMKGYGDYIKFHLKNAEHPLVVRTSFKELEFELPPHLFLRIHKSYIVAIDEITAIRKNSVFLGDRELAIGETFREKVEKLFNS</sequence>
<evidence type="ECO:0000256" key="2">
    <source>
        <dbReference type="PROSITE-ProRule" id="PRU00169"/>
    </source>
</evidence>
<proteinExistence type="predicted"/>
<reference evidence="5 6" key="1">
    <citation type="submission" date="2020-01" db="EMBL/GenBank/DDBJ databases">
        <title>Draft Genome Analysis of Muricauda sp. HICW Isolated from coastal seawater of PR China.</title>
        <authorList>
            <person name="Chen M.-X."/>
        </authorList>
    </citation>
    <scope>NUCLEOTIDE SEQUENCE [LARGE SCALE GENOMIC DNA]</scope>
    <source>
        <strain evidence="5 6">HICW</strain>
    </source>
</reference>
<dbReference type="InterPro" id="IPR007492">
    <property type="entry name" value="LytTR_DNA-bd_dom"/>
</dbReference>
<feature type="domain" description="Response regulatory" evidence="3">
    <location>
        <begin position="3"/>
        <end position="114"/>
    </location>
</feature>
<dbReference type="GO" id="GO:0005829">
    <property type="term" value="C:cytosol"/>
    <property type="evidence" value="ECO:0007669"/>
    <property type="project" value="TreeGrafter"/>
</dbReference>
<dbReference type="InterPro" id="IPR011006">
    <property type="entry name" value="CheY-like_superfamily"/>
</dbReference>
<dbReference type="AlphaFoldDB" id="A0A850NL82"/>